<dbReference type="PANTHER" id="PTHR11432">
    <property type="entry name" value="NADH DEHYDROGENASE SUBUNIT 1"/>
    <property type="match status" value="1"/>
</dbReference>
<evidence type="ECO:0000256" key="5">
    <source>
        <dbReference type="ARBA" id="ARBA00022989"/>
    </source>
</evidence>
<feature type="transmembrane region" description="Helical" evidence="9">
    <location>
        <begin position="6"/>
        <end position="24"/>
    </location>
</feature>
<keyword evidence="4 7" id="KW-0812">Transmembrane</keyword>
<comment type="subcellular location">
    <subcellularLocation>
        <location evidence="1">Membrane</location>
        <topology evidence="1">Multi-pass membrane protein</topology>
    </subcellularLocation>
    <subcellularLocation>
        <location evidence="7">Mitochondrion inner membrane</location>
        <topology evidence="7">Multi-pass membrane protein</topology>
    </subcellularLocation>
</comment>
<evidence type="ECO:0000256" key="9">
    <source>
        <dbReference type="SAM" id="Phobius"/>
    </source>
</evidence>
<evidence type="ECO:0000256" key="8">
    <source>
        <dbReference type="RuleBase" id="RU000473"/>
    </source>
</evidence>
<dbReference type="EMBL" id="KU342666">
    <property type="protein sequence ID" value="ANZ03371.1"/>
    <property type="molecule type" value="Genomic_DNA"/>
</dbReference>
<keyword evidence="8" id="KW-0830">Ubiquinone</keyword>
<evidence type="ECO:0000256" key="6">
    <source>
        <dbReference type="ARBA" id="ARBA00023136"/>
    </source>
</evidence>
<feature type="transmembrane region" description="Helical" evidence="9">
    <location>
        <begin position="173"/>
        <end position="191"/>
    </location>
</feature>
<organism evidence="10">
    <name type="scientific">Pleuropoma jana</name>
    <dbReference type="NCBI Taxonomy" id="1882665"/>
    <lineage>
        <taxon>Eukaryota</taxon>
        <taxon>Metazoa</taxon>
        <taxon>Spiralia</taxon>
        <taxon>Lophotrochozoa</taxon>
        <taxon>Mollusca</taxon>
        <taxon>Gastropoda</taxon>
        <taxon>Neritimorpha</taxon>
        <taxon>Cycloneritida</taxon>
        <taxon>Helicinoidea</taxon>
        <taxon>Helicinidae</taxon>
        <taxon>Pleuropoma</taxon>
    </lineage>
</organism>
<keyword evidence="7" id="KW-0520">NAD</keyword>
<evidence type="ECO:0000256" key="1">
    <source>
        <dbReference type="ARBA" id="ARBA00004141"/>
    </source>
</evidence>
<dbReference type="InterPro" id="IPR001694">
    <property type="entry name" value="NADH_UbQ_OxRdtase_su1/FPO"/>
</dbReference>
<reference evidence="10" key="1">
    <citation type="journal article" date="2016" name="Mol. Phylogenet. Evol.">
        <title>Phylogenetic relationships among main superfamilies of Neritimorpha (Mollusca: Gastropoda).</title>
        <authorList>
            <person name="Uribe J.E."/>
            <person name="Colgan D."/>
            <person name="Castro L.R."/>
            <person name="Kano Y."/>
            <person name="Zardoya R."/>
        </authorList>
    </citation>
    <scope>NUCLEOTIDE SEQUENCE</scope>
</reference>
<comment type="similarity">
    <text evidence="2 7">Belongs to the complex I subunit 1 family.</text>
</comment>
<sequence>MLYNISMIISFICVFLALAFFTLLERKILSYMQFRKGPNKVALVGLAQPLADALKLLSKEHLKLKLINKLPYFISPIMSLFLALVLWHFSLIFSFIYIKWGLLFFICVSSVNVYGIMIAGWSSNSKYALLGALRSVAQSISYEISMVIILLFPIILVKSFSCAELNNFNKNQFLGALFLVALVMWLISCIAETNRAPFDFAEGESELVSGFNVEYGGIGFTLIFMAEYANILFMSFMTSLIFLGGCWFFIDSFVFLMLKTYFVSIFFVWVRASFPRFRYDLLMNLMWKSFLPIGLSFLFFVMCMMVV</sequence>
<dbReference type="Pfam" id="PF00146">
    <property type="entry name" value="NADHdh"/>
    <property type="match status" value="1"/>
</dbReference>
<comment type="catalytic activity">
    <reaction evidence="8">
        <text>a ubiquinone + NADH + 5 H(+)(in) = a ubiquinol + NAD(+) + 4 H(+)(out)</text>
        <dbReference type="Rhea" id="RHEA:29091"/>
        <dbReference type="Rhea" id="RHEA-COMP:9565"/>
        <dbReference type="Rhea" id="RHEA-COMP:9566"/>
        <dbReference type="ChEBI" id="CHEBI:15378"/>
        <dbReference type="ChEBI" id="CHEBI:16389"/>
        <dbReference type="ChEBI" id="CHEBI:17976"/>
        <dbReference type="ChEBI" id="CHEBI:57540"/>
        <dbReference type="ChEBI" id="CHEBI:57945"/>
        <dbReference type="EC" id="7.1.1.2"/>
    </reaction>
</comment>
<dbReference type="PANTHER" id="PTHR11432:SF3">
    <property type="entry name" value="NADH-UBIQUINONE OXIDOREDUCTASE CHAIN 1"/>
    <property type="match status" value="1"/>
</dbReference>
<evidence type="ECO:0000256" key="4">
    <source>
        <dbReference type="ARBA" id="ARBA00022692"/>
    </source>
</evidence>
<feature type="transmembrane region" description="Helical" evidence="9">
    <location>
        <begin position="286"/>
        <end position="306"/>
    </location>
</feature>
<evidence type="ECO:0000256" key="2">
    <source>
        <dbReference type="ARBA" id="ARBA00010535"/>
    </source>
</evidence>
<feature type="transmembrane region" description="Helical" evidence="9">
    <location>
        <begin position="72"/>
        <end position="96"/>
    </location>
</feature>
<keyword evidence="8 10" id="KW-0496">Mitochondrion</keyword>
<keyword evidence="5 9" id="KW-1133">Transmembrane helix</keyword>
<keyword evidence="6 9" id="KW-0472">Membrane</keyword>
<proteinExistence type="inferred from homology"/>
<evidence type="ECO:0000256" key="3">
    <source>
        <dbReference type="ARBA" id="ARBA00021009"/>
    </source>
</evidence>
<feature type="transmembrane region" description="Helical" evidence="9">
    <location>
        <begin position="256"/>
        <end position="274"/>
    </location>
</feature>
<evidence type="ECO:0000313" key="10">
    <source>
        <dbReference type="EMBL" id="ANZ03371.1"/>
    </source>
</evidence>
<dbReference type="GO" id="GO:0003954">
    <property type="term" value="F:NADH dehydrogenase activity"/>
    <property type="evidence" value="ECO:0007669"/>
    <property type="project" value="TreeGrafter"/>
</dbReference>
<dbReference type="PROSITE" id="PS00668">
    <property type="entry name" value="COMPLEX1_ND1_2"/>
    <property type="match status" value="1"/>
</dbReference>
<dbReference type="HAMAP" id="MF_01350">
    <property type="entry name" value="NDH1_NuoH"/>
    <property type="match status" value="1"/>
</dbReference>
<dbReference type="GO" id="GO:0008137">
    <property type="term" value="F:NADH dehydrogenase (ubiquinone) activity"/>
    <property type="evidence" value="ECO:0007669"/>
    <property type="project" value="UniProtKB-EC"/>
</dbReference>
<feature type="transmembrane region" description="Helical" evidence="9">
    <location>
        <begin position="231"/>
        <end position="250"/>
    </location>
</feature>
<accession>A0A1B2G3A0</accession>
<dbReference type="AlphaFoldDB" id="A0A1B2G3A0"/>
<gene>
    <name evidence="10" type="primary">NAD1</name>
</gene>
<geneLocation type="mitochondrion" evidence="10"/>
<dbReference type="GO" id="GO:0009060">
    <property type="term" value="P:aerobic respiration"/>
    <property type="evidence" value="ECO:0007669"/>
    <property type="project" value="TreeGrafter"/>
</dbReference>
<evidence type="ECO:0000256" key="7">
    <source>
        <dbReference type="RuleBase" id="RU000471"/>
    </source>
</evidence>
<feature type="transmembrane region" description="Helical" evidence="9">
    <location>
        <begin position="142"/>
        <end position="161"/>
    </location>
</feature>
<dbReference type="GO" id="GO:0005743">
    <property type="term" value="C:mitochondrial inner membrane"/>
    <property type="evidence" value="ECO:0007669"/>
    <property type="project" value="UniProtKB-SubCell"/>
</dbReference>
<feature type="transmembrane region" description="Helical" evidence="9">
    <location>
        <begin position="102"/>
        <end position="121"/>
    </location>
</feature>
<protein>
    <recommendedName>
        <fullName evidence="3 8">NADH-ubiquinone oxidoreductase chain 1</fullName>
        <ecNumber evidence="8">7.1.1.2</ecNumber>
    </recommendedName>
</protein>
<dbReference type="PROSITE" id="PS00667">
    <property type="entry name" value="COMPLEX1_ND1_1"/>
    <property type="match status" value="1"/>
</dbReference>
<name>A0A1B2G3A0_9GAST</name>
<dbReference type="InterPro" id="IPR018086">
    <property type="entry name" value="NADH_UbQ_OxRdtase_su1_CS"/>
</dbReference>
<dbReference type="EC" id="7.1.1.2" evidence="8"/>